<gene>
    <name evidence="8" type="primary">cydB</name>
    <name evidence="8" type="ORF">QWZ12_19200</name>
</gene>
<feature type="transmembrane region" description="Helical" evidence="7">
    <location>
        <begin position="167"/>
        <end position="187"/>
    </location>
</feature>
<reference evidence="9" key="1">
    <citation type="journal article" date="2019" name="Int. J. Syst. Evol. Microbiol.">
        <title>The Global Catalogue of Microorganisms (GCM) 10K type strain sequencing project: providing services to taxonomists for standard genome sequencing and annotation.</title>
        <authorList>
            <consortium name="The Broad Institute Genomics Platform"/>
            <consortium name="The Broad Institute Genome Sequencing Center for Infectious Disease"/>
            <person name="Wu L."/>
            <person name="Ma J."/>
        </authorList>
    </citation>
    <scope>NUCLEOTIDE SEQUENCE [LARGE SCALE GENOMIC DNA]</scope>
    <source>
        <strain evidence="9">CECT 7069</strain>
    </source>
</reference>
<feature type="transmembrane region" description="Helical" evidence="7">
    <location>
        <begin position="269"/>
        <end position="292"/>
    </location>
</feature>
<feature type="transmembrane region" description="Helical" evidence="7">
    <location>
        <begin position="239"/>
        <end position="257"/>
    </location>
</feature>
<feature type="transmembrane region" description="Helical" evidence="7">
    <location>
        <begin position="312"/>
        <end position="333"/>
    </location>
</feature>
<evidence type="ECO:0000256" key="4">
    <source>
        <dbReference type="ARBA" id="ARBA00022692"/>
    </source>
</evidence>
<proteinExistence type="inferred from homology"/>
<comment type="similarity">
    <text evidence="2">Belongs to the cytochrome ubiquinol oxidase subunit 2 family.</text>
</comment>
<evidence type="ECO:0000256" key="1">
    <source>
        <dbReference type="ARBA" id="ARBA00004651"/>
    </source>
</evidence>
<evidence type="ECO:0000256" key="3">
    <source>
        <dbReference type="ARBA" id="ARBA00022475"/>
    </source>
</evidence>
<keyword evidence="5 7" id="KW-1133">Transmembrane helix</keyword>
<sequence>MFGFGMEYEGPAFWLPLIWSGLLALAVAMYVIIDGFDLGVGILFTAASKGNWRDRMMLSVAPIWDGNETWLILGGGGLFAVFSVAYAILLPALYLPLILMLIALIFRGVAFEFRFKAERSQPLWDYAFHYGSLAATFAQGLVLGAFVQGFRTEGRGFAGGTLDWLTPFSVMTGIGLVCGYGLLGATWCVMKTSGELQIWARRKSGQFLAGTILSMAIVSAWVPFLGLEIQWRWVSWPNIVYVAPVPVVTALVAWRIHRALADGRQVAPFLLTIALFLLGFVGLVISLFPYVVPPRMTIWQAANAVSALKFALVGYAVVMPLTLAYTAYAYWVFRGKVAEDIGAGGYGH</sequence>
<dbReference type="PANTHER" id="PTHR43141">
    <property type="entry name" value="CYTOCHROME BD2 SUBUNIT II"/>
    <property type="match status" value="1"/>
</dbReference>
<dbReference type="Proteomes" id="UP001224644">
    <property type="component" value="Unassembled WGS sequence"/>
</dbReference>
<keyword evidence="9" id="KW-1185">Reference proteome</keyword>
<evidence type="ECO:0000256" key="2">
    <source>
        <dbReference type="ARBA" id="ARBA00007543"/>
    </source>
</evidence>
<dbReference type="PANTHER" id="PTHR43141:SF4">
    <property type="entry name" value="CYTOCHROME BD2 SUBUNIT II"/>
    <property type="match status" value="1"/>
</dbReference>
<dbReference type="RefSeq" id="WP_238221844.1">
    <property type="nucleotide sequence ID" value="NZ_BPQD01000002.1"/>
</dbReference>
<evidence type="ECO:0000313" key="8">
    <source>
        <dbReference type="EMBL" id="MDN3592727.1"/>
    </source>
</evidence>
<feature type="transmembrane region" description="Helical" evidence="7">
    <location>
        <begin position="20"/>
        <end position="48"/>
    </location>
</feature>
<evidence type="ECO:0000313" key="9">
    <source>
        <dbReference type="Proteomes" id="UP001224644"/>
    </source>
</evidence>
<evidence type="ECO:0000256" key="6">
    <source>
        <dbReference type="ARBA" id="ARBA00023136"/>
    </source>
</evidence>
<keyword evidence="6 7" id="KW-0472">Membrane</keyword>
<feature type="transmembrane region" description="Helical" evidence="7">
    <location>
        <begin position="94"/>
        <end position="115"/>
    </location>
</feature>
<dbReference type="Pfam" id="PF02322">
    <property type="entry name" value="Cyt_bd_oxida_II"/>
    <property type="match status" value="1"/>
</dbReference>
<organism evidence="8 9">
    <name type="scientific">Methylobacterium adhaesivum</name>
    <dbReference type="NCBI Taxonomy" id="333297"/>
    <lineage>
        <taxon>Bacteria</taxon>
        <taxon>Pseudomonadati</taxon>
        <taxon>Pseudomonadota</taxon>
        <taxon>Alphaproteobacteria</taxon>
        <taxon>Hyphomicrobiales</taxon>
        <taxon>Methylobacteriaceae</taxon>
        <taxon>Methylobacterium</taxon>
    </lineage>
</organism>
<evidence type="ECO:0000256" key="7">
    <source>
        <dbReference type="SAM" id="Phobius"/>
    </source>
</evidence>
<comment type="caution">
    <text evidence="8">The sequence shown here is derived from an EMBL/GenBank/DDBJ whole genome shotgun (WGS) entry which is preliminary data.</text>
</comment>
<accession>A0ABT8BKL7</accession>
<dbReference type="InterPro" id="IPR003317">
    <property type="entry name" value="Cyt-d_oxidase_su2"/>
</dbReference>
<feature type="transmembrane region" description="Helical" evidence="7">
    <location>
        <begin position="127"/>
        <end position="147"/>
    </location>
</feature>
<evidence type="ECO:0000256" key="5">
    <source>
        <dbReference type="ARBA" id="ARBA00022989"/>
    </source>
</evidence>
<dbReference type="NCBIfam" id="TIGR00203">
    <property type="entry name" value="cydB"/>
    <property type="match status" value="1"/>
</dbReference>
<name>A0ABT8BKL7_9HYPH</name>
<keyword evidence="3" id="KW-1003">Cell membrane</keyword>
<dbReference type="EMBL" id="JAUFPX010000018">
    <property type="protein sequence ID" value="MDN3592727.1"/>
    <property type="molecule type" value="Genomic_DNA"/>
</dbReference>
<keyword evidence="4 7" id="KW-0812">Transmembrane</keyword>
<protein>
    <submittedName>
        <fullName evidence="8">Cytochrome d ubiquinol oxidase subunit II</fullName>
    </submittedName>
</protein>
<feature type="transmembrane region" description="Helical" evidence="7">
    <location>
        <begin position="207"/>
        <end position="227"/>
    </location>
</feature>
<comment type="subcellular location">
    <subcellularLocation>
        <location evidence="1">Cell membrane</location>
        <topology evidence="1">Multi-pass membrane protein</topology>
    </subcellularLocation>
</comment>